<feature type="compositionally biased region" description="Pro residues" evidence="1">
    <location>
        <begin position="89"/>
        <end position="119"/>
    </location>
</feature>
<evidence type="ECO:0000313" key="2">
    <source>
        <dbReference type="EMBL" id="GMI24843.1"/>
    </source>
</evidence>
<reference evidence="2 3" key="1">
    <citation type="journal article" date="2023" name="Commun. Biol.">
        <title>Genome analysis of Parmales, the sister group of diatoms, reveals the evolutionary specialization of diatoms from phago-mixotrophs to photoautotrophs.</title>
        <authorList>
            <person name="Ban H."/>
            <person name="Sato S."/>
            <person name="Yoshikawa S."/>
            <person name="Yamada K."/>
            <person name="Nakamura Y."/>
            <person name="Ichinomiya M."/>
            <person name="Sato N."/>
            <person name="Blanc-Mathieu R."/>
            <person name="Endo H."/>
            <person name="Kuwata A."/>
            <person name="Ogata H."/>
        </authorList>
    </citation>
    <scope>NUCLEOTIDE SEQUENCE [LARGE SCALE GENOMIC DNA]</scope>
</reference>
<dbReference type="Proteomes" id="UP001165060">
    <property type="component" value="Unassembled WGS sequence"/>
</dbReference>
<feature type="region of interest" description="Disordered" evidence="1">
    <location>
        <begin position="89"/>
        <end position="136"/>
    </location>
</feature>
<proteinExistence type="predicted"/>
<keyword evidence="3" id="KW-1185">Reference proteome</keyword>
<organism evidence="2 3">
    <name type="scientific">Tetraparma gracilis</name>
    <dbReference type="NCBI Taxonomy" id="2962635"/>
    <lineage>
        <taxon>Eukaryota</taxon>
        <taxon>Sar</taxon>
        <taxon>Stramenopiles</taxon>
        <taxon>Ochrophyta</taxon>
        <taxon>Bolidophyceae</taxon>
        <taxon>Parmales</taxon>
        <taxon>Triparmaceae</taxon>
        <taxon>Tetraparma</taxon>
    </lineage>
</organism>
<evidence type="ECO:0000313" key="3">
    <source>
        <dbReference type="Proteomes" id="UP001165060"/>
    </source>
</evidence>
<dbReference type="EMBL" id="BRYB01002746">
    <property type="protein sequence ID" value="GMI24843.1"/>
    <property type="molecule type" value="Genomic_DNA"/>
</dbReference>
<gene>
    <name evidence="2" type="ORF">TeGR_g9312</name>
</gene>
<feature type="compositionally biased region" description="Basic and acidic residues" evidence="1">
    <location>
        <begin position="122"/>
        <end position="136"/>
    </location>
</feature>
<comment type="caution">
    <text evidence="2">The sequence shown here is derived from an EMBL/GenBank/DDBJ whole genome shotgun (WGS) entry which is preliminary data.</text>
</comment>
<sequence>MTPIVITADVFPTLSEFTSVSRFRVPPELAELAHLLLAAVLSRSGAIDVYPNGHSPAVLDGFANLFSASPPVQDLFEDFIMPGFGTFSDPPPSPPSPLSSPTSPSPPTPPTSPLSPPSRPARYFEPHRPLAKDTKDSNPYTRICSVVTTFLAEYFQTSKAGFLDVNDNFIFWLCGELVSVLHHSLVVFSDHDVYCDLSLSIAPLLDKLLRSRQDGGFGSHHGTTVDYIQKNQRFFDALRGVLGCKELRCLFSPDLIAQYSLSSEAERFLVGQLHLPVSVCACLEHGVGGRKRSEEEEETVTRRLLAVYALWQGWSGKSGNGNNKVLSPFKLEDQGGRPHSFTTVIDNLSRFLEDSVLFVTTGVATMKRYTKPPAGRLGKRVNGGKGEPVELIFIPGKHSNKDVAELVDVHLRMVHILHFRWHSYLENALDRQRGASHETLMHKLAAGPWGWNGDVGELRKNVPREKKK</sequence>
<accession>A0ABQ6MEY4</accession>
<evidence type="ECO:0000256" key="1">
    <source>
        <dbReference type="SAM" id="MobiDB-lite"/>
    </source>
</evidence>
<name>A0ABQ6MEY4_9STRA</name>
<protein>
    <submittedName>
        <fullName evidence="2">Uncharacterized protein</fullName>
    </submittedName>
</protein>